<evidence type="ECO:0000256" key="7">
    <source>
        <dbReference type="PIRSR" id="PIRSR001084-1"/>
    </source>
</evidence>
<feature type="domain" description="Beta-galactosidase trimerisation" evidence="10">
    <location>
        <begin position="408"/>
        <end position="614"/>
    </location>
</feature>
<protein>
    <recommendedName>
        <fullName evidence="3 6">Beta-galactosidase</fullName>
        <shortName evidence="6">Beta-gal</shortName>
        <ecNumber evidence="3 6">3.2.1.23</ecNumber>
    </recommendedName>
</protein>
<dbReference type="Pfam" id="PF02449">
    <property type="entry name" value="Glyco_hydro_42"/>
    <property type="match status" value="1"/>
</dbReference>
<feature type="binding site" evidence="8">
    <location>
        <position position="327"/>
    </location>
    <ligand>
        <name>substrate</name>
    </ligand>
</feature>
<dbReference type="InterPro" id="IPR003476">
    <property type="entry name" value="Glyco_hydro_42"/>
</dbReference>
<dbReference type="EC" id="3.2.1.23" evidence="3 6"/>
<evidence type="ECO:0000259" key="10">
    <source>
        <dbReference type="Pfam" id="PF08532"/>
    </source>
</evidence>
<dbReference type="AlphaFoldDB" id="A0A1G9ZJS0"/>
<feature type="domain" description="Glycoside hydrolase family 42 N-terminal" evidence="9">
    <location>
        <begin position="26"/>
        <end position="397"/>
    </location>
</feature>
<dbReference type="SUPFAM" id="SSF52317">
    <property type="entry name" value="Class I glutamine amidotransferase-like"/>
    <property type="match status" value="1"/>
</dbReference>
<dbReference type="InterPro" id="IPR013738">
    <property type="entry name" value="Beta_galactosidase_Trimer"/>
</dbReference>
<keyword evidence="4 6" id="KW-0378">Hydrolase</keyword>
<dbReference type="EMBL" id="FNHU01000018">
    <property type="protein sequence ID" value="SDN21355.1"/>
    <property type="molecule type" value="Genomic_DNA"/>
</dbReference>
<dbReference type="CDD" id="cd03143">
    <property type="entry name" value="A4_beta-galactosidase_middle_domain"/>
    <property type="match status" value="1"/>
</dbReference>
<dbReference type="GO" id="GO:0004565">
    <property type="term" value="F:beta-galactosidase activity"/>
    <property type="evidence" value="ECO:0007669"/>
    <property type="project" value="UniProtKB-EC"/>
</dbReference>
<dbReference type="PIRSF" id="PIRSF001084">
    <property type="entry name" value="B-galactosidase"/>
    <property type="match status" value="1"/>
</dbReference>
<evidence type="ECO:0000259" key="9">
    <source>
        <dbReference type="Pfam" id="PF02449"/>
    </source>
</evidence>
<gene>
    <name evidence="11" type="ORF">SAMN04487766_11814</name>
</gene>
<evidence type="ECO:0000256" key="6">
    <source>
        <dbReference type="PIRNR" id="PIRNR001084"/>
    </source>
</evidence>
<dbReference type="Gene3D" id="3.20.20.80">
    <property type="entry name" value="Glycosidases"/>
    <property type="match status" value="1"/>
</dbReference>
<dbReference type="InterPro" id="IPR013529">
    <property type="entry name" value="Glyco_hydro_42_N"/>
</dbReference>
<dbReference type="SUPFAM" id="SSF51445">
    <property type="entry name" value="(Trans)glycosidases"/>
    <property type="match status" value="1"/>
</dbReference>
<comment type="similarity">
    <text evidence="2 6">Belongs to the glycosyl hydrolase 42 family.</text>
</comment>
<feature type="active site" description="Nucleophile" evidence="7">
    <location>
        <position position="319"/>
    </location>
</feature>
<evidence type="ECO:0000256" key="2">
    <source>
        <dbReference type="ARBA" id="ARBA00005940"/>
    </source>
</evidence>
<feature type="binding site" evidence="8">
    <location>
        <position position="161"/>
    </location>
    <ligand>
        <name>substrate</name>
    </ligand>
</feature>
<dbReference type="Gene3D" id="3.40.50.880">
    <property type="match status" value="1"/>
</dbReference>
<organism evidence="11 12">
    <name type="scientific">Actinomyces ruminicola</name>
    <dbReference type="NCBI Taxonomy" id="332524"/>
    <lineage>
        <taxon>Bacteria</taxon>
        <taxon>Bacillati</taxon>
        <taxon>Actinomycetota</taxon>
        <taxon>Actinomycetes</taxon>
        <taxon>Actinomycetales</taxon>
        <taxon>Actinomycetaceae</taxon>
        <taxon>Actinomyces</taxon>
    </lineage>
</organism>
<evidence type="ECO:0000256" key="1">
    <source>
        <dbReference type="ARBA" id="ARBA00001412"/>
    </source>
</evidence>
<dbReference type="PANTHER" id="PTHR36447:SF1">
    <property type="entry name" value="BETA-GALACTOSIDASE GANA"/>
    <property type="match status" value="1"/>
</dbReference>
<feature type="active site" description="Proton donor" evidence="7">
    <location>
        <position position="162"/>
    </location>
</feature>
<dbReference type="InterPro" id="IPR029062">
    <property type="entry name" value="Class_I_gatase-like"/>
</dbReference>
<dbReference type="Pfam" id="PF08532">
    <property type="entry name" value="Glyco_hydro_42M"/>
    <property type="match status" value="1"/>
</dbReference>
<evidence type="ECO:0000256" key="4">
    <source>
        <dbReference type="ARBA" id="ARBA00022801"/>
    </source>
</evidence>
<dbReference type="PANTHER" id="PTHR36447">
    <property type="entry name" value="BETA-GALACTOSIDASE GANA"/>
    <property type="match status" value="1"/>
</dbReference>
<dbReference type="GO" id="GO:0009341">
    <property type="term" value="C:beta-galactosidase complex"/>
    <property type="evidence" value="ECO:0007669"/>
    <property type="project" value="InterPro"/>
</dbReference>
<evidence type="ECO:0000256" key="3">
    <source>
        <dbReference type="ARBA" id="ARBA00012756"/>
    </source>
</evidence>
<dbReference type="GO" id="GO:0005975">
    <property type="term" value="P:carbohydrate metabolic process"/>
    <property type="evidence" value="ECO:0007669"/>
    <property type="project" value="InterPro"/>
</dbReference>
<keyword evidence="5 6" id="KW-0326">Glycosidase</keyword>
<accession>A0A1G9ZJS0</accession>
<reference evidence="11 12" key="1">
    <citation type="submission" date="2016-10" db="EMBL/GenBank/DDBJ databases">
        <authorList>
            <person name="de Groot N.N."/>
        </authorList>
    </citation>
    <scope>NUCLEOTIDE SEQUENCE [LARGE SCALE GENOMIC DNA]</scope>
    <source>
        <strain evidence="11 12">KPR-7B</strain>
    </source>
</reference>
<evidence type="ECO:0000256" key="5">
    <source>
        <dbReference type="ARBA" id="ARBA00023295"/>
    </source>
</evidence>
<evidence type="ECO:0000313" key="11">
    <source>
        <dbReference type="EMBL" id="SDN21355.1"/>
    </source>
</evidence>
<feature type="binding site" evidence="8">
    <location>
        <position position="123"/>
    </location>
    <ligand>
        <name>substrate</name>
    </ligand>
</feature>
<dbReference type="Proteomes" id="UP000199671">
    <property type="component" value="Unassembled WGS sequence"/>
</dbReference>
<evidence type="ECO:0000313" key="12">
    <source>
        <dbReference type="Proteomes" id="UP000199671"/>
    </source>
</evidence>
<name>A0A1G9ZJS0_9ACTO</name>
<sequence>MNSTTTRPGFPRRPRREGAAIHFGADYNPDQWPESTWEQDIALMRQAGITVVTLPVFSWAHIQPGEDSWDFGWLDRIMDRLAQAGIDVDLATSTASPPAWLTTKHPEVLPVTRTGETMWPGGRQQWRPTSPVFRRYALELTRRMAERYAEHPALAAWHVSNELGCHNAYDYSEDAAAAFRDWLRRRYTTLEALNDAWGTAFWSQTYHRWEEILPPRLAASEPNPSQLLDFRRFSSDALREYLRAESEVLRRVTPSIPITTNFMVMGDTAAMDYPGWAEDVDFVSNDHYLDPRPGGIDELAFSASLTSAIAGGRPWWLMEHSTSAVNWRPVNPPKVPGELMRDSLTHLGHGADAICFFQWRASRAGAEKYHAALLPHAGEDSRLFRDVVALGKRLEELAEVAGSPALPARAAVVFDYESWWTLTQEFLPHTRLDYRGQALDWYRALVGAGLRVDVVSPRNDLVGYDLLVAPLLHVMPADLAERLRAAVAGGSHLVTTYFSGTVDEHDHVILGGYPGALRDLLGIRVEEFSPLLDGEAAALSEGATGRMWTEAVEVAAADVRVLRRYVLARGIEPGTPAVTWRPVGHGSATYVSTRLEAEGLAGLVAELLAEAGIEADLPEPLRGQVIASVRRGEAADYWTLTNRGNRALGTAADVAETLGGAALGGAESLGASDAVVVRVPREQVG</sequence>
<dbReference type="RefSeq" id="WP_092612703.1">
    <property type="nucleotide sequence ID" value="NZ_FNHU01000018.1"/>
</dbReference>
<comment type="catalytic activity">
    <reaction evidence="1 6">
        <text>Hydrolysis of terminal non-reducing beta-D-galactose residues in beta-D-galactosides.</text>
        <dbReference type="EC" id="3.2.1.23"/>
    </reaction>
</comment>
<proteinExistence type="inferred from homology"/>
<dbReference type="InterPro" id="IPR017853">
    <property type="entry name" value="GH"/>
</dbReference>
<dbReference type="OrthoDB" id="9800974at2"/>
<evidence type="ECO:0000256" key="8">
    <source>
        <dbReference type="PIRSR" id="PIRSR001084-2"/>
    </source>
</evidence>